<evidence type="ECO:0000313" key="3">
    <source>
        <dbReference type="Proteomes" id="UP001354649"/>
    </source>
</evidence>
<gene>
    <name evidence="2" type="ORF">V2K49_23605</name>
</gene>
<dbReference type="AlphaFoldDB" id="A0ABD5JCJ4"/>
<name>A0ABD5JCJ4_9ACTN</name>
<sequence length="72" mass="7932">MTSPAEVGKPDAHMRARDTPRGGAVSRAIITERNATRRQIEHVCAQLAEAVFRLAPDGPRPPEGDRKSTDRR</sequence>
<organism evidence="2 3">
    <name type="scientific">Streptomyces antimycoticus</name>
    <dbReference type="NCBI Taxonomy" id="68175"/>
    <lineage>
        <taxon>Bacteria</taxon>
        <taxon>Bacillati</taxon>
        <taxon>Actinomycetota</taxon>
        <taxon>Actinomycetes</taxon>
        <taxon>Kitasatosporales</taxon>
        <taxon>Streptomycetaceae</taxon>
        <taxon>Streptomyces</taxon>
        <taxon>Streptomyces violaceusniger group</taxon>
    </lineage>
</organism>
<feature type="compositionally biased region" description="Basic and acidic residues" evidence="1">
    <location>
        <begin position="8"/>
        <end position="20"/>
    </location>
</feature>
<dbReference type="EMBL" id="JAZBJQ010000016">
    <property type="protein sequence ID" value="MEE4586103.1"/>
    <property type="molecule type" value="Genomic_DNA"/>
</dbReference>
<proteinExistence type="predicted"/>
<dbReference type="RefSeq" id="WP_125758090.1">
    <property type="nucleotide sequence ID" value="NZ_JBEYSQ010000003.1"/>
</dbReference>
<evidence type="ECO:0000313" key="2">
    <source>
        <dbReference type="EMBL" id="MEE4586103.1"/>
    </source>
</evidence>
<feature type="region of interest" description="Disordered" evidence="1">
    <location>
        <begin position="1"/>
        <end position="24"/>
    </location>
</feature>
<reference evidence="2 3" key="1">
    <citation type="submission" date="2023-11" db="EMBL/GenBank/DDBJ databases">
        <title>30 novel species of actinomycetes from the DSMZ collection.</title>
        <authorList>
            <person name="Nouioui I."/>
        </authorList>
    </citation>
    <scope>NUCLEOTIDE SEQUENCE [LARGE SCALE GENOMIC DNA]</scope>
    <source>
        <strain evidence="2 3">DSM 41602</strain>
    </source>
</reference>
<dbReference type="Proteomes" id="UP001354649">
    <property type="component" value="Unassembled WGS sequence"/>
</dbReference>
<evidence type="ECO:0000256" key="1">
    <source>
        <dbReference type="SAM" id="MobiDB-lite"/>
    </source>
</evidence>
<comment type="caution">
    <text evidence="2">The sequence shown here is derived from an EMBL/GenBank/DDBJ whole genome shotgun (WGS) entry which is preliminary data.</text>
</comment>
<accession>A0ABD5JCJ4</accession>
<protein>
    <submittedName>
        <fullName evidence="2">Uncharacterized protein</fullName>
    </submittedName>
</protein>